<dbReference type="Proteomes" id="UP000241818">
    <property type="component" value="Unassembled WGS sequence"/>
</dbReference>
<gene>
    <name evidence="2" type="ORF">M430DRAFT_41392</name>
</gene>
<evidence type="ECO:0000313" key="3">
    <source>
        <dbReference type="Proteomes" id="UP000241818"/>
    </source>
</evidence>
<dbReference type="GeneID" id="36575556"/>
<reference evidence="2 3" key="1">
    <citation type="journal article" date="2018" name="New Phytol.">
        <title>Comparative genomics and transcriptomics depict ericoid mycorrhizal fungi as versatile saprotrophs and plant mutualists.</title>
        <authorList>
            <person name="Martino E."/>
            <person name="Morin E."/>
            <person name="Grelet G.A."/>
            <person name="Kuo A."/>
            <person name="Kohler A."/>
            <person name="Daghino S."/>
            <person name="Barry K.W."/>
            <person name="Cichocki N."/>
            <person name="Clum A."/>
            <person name="Dockter R.B."/>
            <person name="Hainaut M."/>
            <person name="Kuo R.C."/>
            <person name="LaButti K."/>
            <person name="Lindahl B.D."/>
            <person name="Lindquist E.A."/>
            <person name="Lipzen A."/>
            <person name="Khouja H.R."/>
            <person name="Magnuson J."/>
            <person name="Murat C."/>
            <person name="Ohm R.A."/>
            <person name="Singer S.W."/>
            <person name="Spatafora J.W."/>
            <person name="Wang M."/>
            <person name="Veneault-Fourrey C."/>
            <person name="Henrissat B."/>
            <person name="Grigoriev I.V."/>
            <person name="Martin F.M."/>
            <person name="Perotto S."/>
        </authorList>
    </citation>
    <scope>NUCLEOTIDE SEQUENCE [LARGE SCALE GENOMIC DNA]</scope>
    <source>
        <strain evidence="2 3">ATCC 22711</strain>
    </source>
</reference>
<evidence type="ECO:0000313" key="2">
    <source>
        <dbReference type="EMBL" id="PSS20027.1"/>
    </source>
</evidence>
<dbReference type="OrthoDB" id="3513892at2759"/>
<organism evidence="2 3">
    <name type="scientific">Amorphotheca resinae ATCC 22711</name>
    <dbReference type="NCBI Taxonomy" id="857342"/>
    <lineage>
        <taxon>Eukaryota</taxon>
        <taxon>Fungi</taxon>
        <taxon>Dikarya</taxon>
        <taxon>Ascomycota</taxon>
        <taxon>Pezizomycotina</taxon>
        <taxon>Leotiomycetes</taxon>
        <taxon>Helotiales</taxon>
        <taxon>Amorphothecaceae</taxon>
        <taxon>Amorphotheca</taxon>
    </lineage>
</organism>
<dbReference type="AlphaFoldDB" id="A0A2T3B303"/>
<evidence type="ECO:0000259" key="1">
    <source>
        <dbReference type="Pfam" id="PF20150"/>
    </source>
</evidence>
<accession>A0A2T3B303</accession>
<protein>
    <recommendedName>
        <fullName evidence="1">2EXR domain-containing protein</fullName>
    </recommendedName>
</protein>
<proteinExistence type="predicted"/>
<name>A0A2T3B303_AMORE</name>
<sequence length="255" mass="29276">MANSIATFTLFSSLPKELRLQIWALALEPCVITLHRNTDRNRGRYYFPFNAVTIKIPLFMTLTTCHPSLDVIQRVCAESKLFCRRRYMELGVWDIRKNCLGTHYDPNRDVVYFSHHINPLVLQDFAAQYPVETSCMETIALPGRISSTVFSRTDVLATLHVFEKLKEVIIVLGNVTRGHGHFYEPGQRESWLGGDQKPVWTLPDDAERVLERIKREKWPDWKPPIVTVVASQEDILSRKVIAQISGIAIESLPSR</sequence>
<keyword evidence="3" id="KW-1185">Reference proteome</keyword>
<dbReference type="EMBL" id="KZ679010">
    <property type="protein sequence ID" value="PSS20027.1"/>
    <property type="molecule type" value="Genomic_DNA"/>
</dbReference>
<feature type="domain" description="2EXR" evidence="1">
    <location>
        <begin position="8"/>
        <end position="110"/>
    </location>
</feature>
<dbReference type="RefSeq" id="XP_024721297.1">
    <property type="nucleotide sequence ID" value="XM_024867475.1"/>
</dbReference>
<dbReference type="PANTHER" id="PTHR35910">
    <property type="entry name" value="2EXR DOMAIN-CONTAINING PROTEIN"/>
    <property type="match status" value="1"/>
</dbReference>
<dbReference type="PANTHER" id="PTHR35910:SF6">
    <property type="entry name" value="2EXR DOMAIN-CONTAINING PROTEIN"/>
    <property type="match status" value="1"/>
</dbReference>
<dbReference type="Pfam" id="PF20150">
    <property type="entry name" value="2EXR"/>
    <property type="match status" value="1"/>
</dbReference>
<dbReference type="InParanoid" id="A0A2T3B303"/>
<dbReference type="InterPro" id="IPR045518">
    <property type="entry name" value="2EXR"/>
</dbReference>